<name>A0ABT9I2H1_9GAMM</name>
<protein>
    <submittedName>
        <fullName evidence="2">Uncharacterized protein</fullName>
    </submittedName>
</protein>
<keyword evidence="1" id="KW-1133">Transmembrane helix</keyword>
<evidence type="ECO:0000313" key="3">
    <source>
        <dbReference type="Proteomes" id="UP001231109"/>
    </source>
</evidence>
<dbReference type="Proteomes" id="UP001231109">
    <property type="component" value="Unassembled WGS sequence"/>
</dbReference>
<keyword evidence="3" id="KW-1185">Reference proteome</keyword>
<accession>A0ABT9I2H1</accession>
<sequence length="51" mass="5756">METLQHLITPLTTAWYQVDSNELVSFGIFFAAMWLIAVVLEAAVKKVTNED</sequence>
<feature type="transmembrane region" description="Helical" evidence="1">
    <location>
        <begin position="23"/>
        <end position="44"/>
    </location>
</feature>
<gene>
    <name evidence="2" type="ORF">ORJ04_16670</name>
</gene>
<proteinExistence type="predicted"/>
<dbReference type="EMBL" id="JAPJDZ010000056">
    <property type="protein sequence ID" value="MDP5137591.1"/>
    <property type="molecule type" value="Genomic_DNA"/>
</dbReference>
<evidence type="ECO:0000256" key="1">
    <source>
        <dbReference type="SAM" id="Phobius"/>
    </source>
</evidence>
<comment type="caution">
    <text evidence="2">The sequence shown here is derived from an EMBL/GenBank/DDBJ whole genome shotgun (WGS) entry which is preliminary data.</text>
</comment>
<dbReference type="RefSeq" id="WP_169338530.1">
    <property type="nucleotide sequence ID" value="NZ_JAPJDZ010000056.1"/>
</dbReference>
<keyword evidence="1" id="KW-0472">Membrane</keyword>
<reference evidence="2 3" key="1">
    <citation type="submission" date="2022-11" db="EMBL/GenBank/DDBJ databases">
        <title>Viruses from the air-sea interface of a natural surface slick.</title>
        <authorList>
            <person name="Rahlff J."/>
            <person name="Holmfeldt K."/>
        </authorList>
    </citation>
    <scope>NUCLEOTIDE SEQUENCE [LARGE SCALE GENOMIC DNA]</scope>
    <source>
        <strain evidence="2 3">SMS4</strain>
    </source>
</reference>
<organism evidence="2 3">
    <name type="scientific">Rheinheimera baltica</name>
    <dbReference type="NCBI Taxonomy" id="67576"/>
    <lineage>
        <taxon>Bacteria</taxon>
        <taxon>Pseudomonadati</taxon>
        <taxon>Pseudomonadota</taxon>
        <taxon>Gammaproteobacteria</taxon>
        <taxon>Chromatiales</taxon>
        <taxon>Chromatiaceae</taxon>
        <taxon>Rheinheimera</taxon>
    </lineage>
</organism>
<evidence type="ECO:0000313" key="2">
    <source>
        <dbReference type="EMBL" id="MDP5137591.1"/>
    </source>
</evidence>
<keyword evidence="1" id="KW-0812">Transmembrane</keyword>